<dbReference type="Proteomes" id="UP000740883">
    <property type="component" value="Unassembled WGS sequence"/>
</dbReference>
<dbReference type="AlphaFoldDB" id="A0A9P6GX22"/>
<organism evidence="2 3">
    <name type="scientific">Nosema granulosis</name>
    <dbReference type="NCBI Taxonomy" id="83296"/>
    <lineage>
        <taxon>Eukaryota</taxon>
        <taxon>Fungi</taxon>
        <taxon>Fungi incertae sedis</taxon>
        <taxon>Microsporidia</taxon>
        <taxon>Nosematidae</taxon>
        <taxon>Nosema</taxon>
    </lineage>
</organism>
<evidence type="ECO:0000256" key="1">
    <source>
        <dbReference type="SAM" id="MobiDB-lite"/>
    </source>
</evidence>
<name>A0A9P6GX22_9MICR</name>
<gene>
    <name evidence="2" type="ORF">NGRA_2238</name>
</gene>
<keyword evidence="3" id="KW-1185">Reference proteome</keyword>
<dbReference type="EMBL" id="SBJO01000217">
    <property type="protein sequence ID" value="KAF9762062.1"/>
    <property type="molecule type" value="Genomic_DNA"/>
</dbReference>
<comment type="caution">
    <text evidence="2">The sequence shown here is derived from an EMBL/GenBank/DDBJ whole genome shotgun (WGS) entry which is preliminary data.</text>
</comment>
<protein>
    <submittedName>
        <fullName evidence="2">Uncharacterized protein</fullName>
    </submittedName>
</protein>
<proteinExistence type="predicted"/>
<evidence type="ECO:0000313" key="2">
    <source>
        <dbReference type="EMBL" id="KAF9762062.1"/>
    </source>
</evidence>
<accession>A0A9P6GX22</accession>
<reference evidence="2 3" key="1">
    <citation type="journal article" date="2020" name="Genome Biol. Evol.">
        <title>Comparative genomics of strictly vertically transmitted, feminizing microsporidia endosymbionts of amphipod crustaceans.</title>
        <authorList>
            <person name="Cormier A."/>
            <person name="Chebbi M.A."/>
            <person name="Giraud I."/>
            <person name="Wattier R."/>
            <person name="Teixeira M."/>
            <person name="Gilbert C."/>
            <person name="Rigaud T."/>
            <person name="Cordaux R."/>
        </authorList>
    </citation>
    <scope>NUCLEOTIDE SEQUENCE [LARGE SCALE GENOMIC DNA]</scope>
    <source>
        <strain evidence="2 3">Ou3-Ou53</strain>
    </source>
</reference>
<evidence type="ECO:0000313" key="3">
    <source>
        <dbReference type="Proteomes" id="UP000740883"/>
    </source>
</evidence>
<feature type="compositionally biased region" description="Basic residues" evidence="1">
    <location>
        <begin position="213"/>
        <end position="230"/>
    </location>
</feature>
<feature type="region of interest" description="Disordered" evidence="1">
    <location>
        <begin position="204"/>
        <end position="233"/>
    </location>
</feature>
<sequence length="593" mass="70008">MDISTALGVSMGIDMPLIEEEDEVLANNIYGDHSLQNELCDVSEQNIEENEINNCENNQNVEGLNHNNPLEQKLICYENINDLSDEYIEDSQDFDMNDLIIINNNRQERIHESNDFDNEKNIDNSVIPEIDQSSSQNILNEKKNESNEEFNVQYQEYDEDERIVVYKIIDDDINVLEDKKENIYSSSEINIEQPNKSCKRKIEAVDDVDSSTRPKKQKQTSQQKSKKKASKRLEVTSDDKELVIVKQKNKEQMKFAEITKIIRKKFNLDNIVEKKKKALDLISEINIDFLLDKLVHSIRPSILESFENELYNNETLNKYLEEYCRHSVFMPFEVLHSNYTNIKKKVFESKISTRFTKLNWFNIEKLQQECYNILFGSKFLINNFLFKKYDASTFVYFIHRKLHTFRPIYSFAPEMVCIELLISPCIELETLIKIYFYLQIIDKLQTERFKVLIIIDEILNLLNKSENLRNVLENDFEPTKDVYSDIMLTTYNFLSPNARKKLFTEIKKYDGSEEILKLTLTKDLNKIIHKALILLIIKAFCFAEGDISELEDFIKEYSLKYYDLKPCKSLEMTIWLYNLIIKYDKNSISNKLD</sequence>